<evidence type="ECO:0000256" key="3">
    <source>
        <dbReference type="ARBA" id="ARBA00022692"/>
    </source>
</evidence>
<dbReference type="AlphaFoldDB" id="H7EMT4"/>
<proteinExistence type="predicted"/>
<evidence type="ECO:0000256" key="1">
    <source>
        <dbReference type="ARBA" id="ARBA00004651"/>
    </source>
</evidence>
<name>H7EMT4_9SPIR</name>
<reference evidence="7 8" key="1">
    <citation type="submission" date="2011-09" db="EMBL/GenBank/DDBJ databases">
        <title>The draft genome of Treponema saccharophilum DSM 2985.</title>
        <authorList>
            <consortium name="US DOE Joint Genome Institute (JGI-PGF)"/>
            <person name="Lucas S."/>
            <person name="Copeland A."/>
            <person name="Lapidus A."/>
            <person name="Glavina del Rio T."/>
            <person name="Dalin E."/>
            <person name="Tice H."/>
            <person name="Bruce D."/>
            <person name="Goodwin L."/>
            <person name="Pitluck S."/>
            <person name="Peters L."/>
            <person name="Kyrpides N."/>
            <person name="Mavromatis K."/>
            <person name="Ivanova N."/>
            <person name="Markowitz V."/>
            <person name="Cheng J.-F."/>
            <person name="Hugenholtz P."/>
            <person name="Woyke T."/>
            <person name="Wu D."/>
            <person name="Gronow S."/>
            <person name="Wellnitz S."/>
            <person name="Brambilla E."/>
            <person name="Klenk H.-P."/>
            <person name="Eisen J.A."/>
        </authorList>
    </citation>
    <scope>NUCLEOTIDE SEQUENCE [LARGE SCALE GENOMIC DNA]</scope>
    <source>
        <strain evidence="7 8">DSM 2985</strain>
    </source>
</reference>
<organism evidence="7 8">
    <name type="scientific">Treponema saccharophilum DSM 2985</name>
    <dbReference type="NCBI Taxonomy" id="907348"/>
    <lineage>
        <taxon>Bacteria</taxon>
        <taxon>Pseudomonadati</taxon>
        <taxon>Spirochaetota</taxon>
        <taxon>Spirochaetia</taxon>
        <taxon>Spirochaetales</taxon>
        <taxon>Treponemataceae</taxon>
        <taxon>Treponema</taxon>
    </lineage>
</organism>
<dbReference type="PATRIC" id="fig|907348.3.peg.2240"/>
<dbReference type="GO" id="GO:0005886">
    <property type="term" value="C:plasma membrane"/>
    <property type="evidence" value="ECO:0007669"/>
    <property type="project" value="UniProtKB-SubCell"/>
</dbReference>
<dbReference type="eggNOG" id="COG1380">
    <property type="taxonomic scope" value="Bacteria"/>
</dbReference>
<evidence type="ECO:0000256" key="5">
    <source>
        <dbReference type="ARBA" id="ARBA00023136"/>
    </source>
</evidence>
<protein>
    <submittedName>
        <fullName evidence="7">LrgA family protein</fullName>
    </submittedName>
</protein>
<keyword evidence="8" id="KW-1185">Reference proteome</keyword>
<dbReference type="OrthoDB" id="3176438at2"/>
<feature type="transmembrane region" description="Helical" evidence="6">
    <location>
        <begin position="87"/>
        <end position="106"/>
    </location>
</feature>
<evidence type="ECO:0000256" key="2">
    <source>
        <dbReference type="ARBA" id="ARBA00022475"/>
    </source>
</evidence>
<dbReference type="InterPro" id="IPR005538">
    <property type="entry name" value="LrgA/CidA"/>
</dbReference>
<dbReference type="Pfam" id="PF03788">
    <property type="entry name" value="LrgA"/>
    <property type="match status" value="1"/>
</dbReference>
<evidence type="ECO:0000256" key="6">
    <source>
        <dbReference type="SAM" id="Phobius"/>
    </source>
</evidence>
<comment type="caution">
    <text evidence="7">The sequence shown here is derived from an EMBL/GenBank/DDBJ whole genome shotgun (WGS) entry which is preliminary data.</text>
</comment>
<keyword evidence="3 6" id="KW-0812">Transmembrane</keyword>
<dbReference type="RefSeq" id="WP_002705697.1">
    <property type="nucleotide sequence ID" value="NZ_AGRW01000052.1"/>
</dbReference>
<dbReference type="PANTHER" id="PTHR33931:SF2">
    <property type="entry name" value="HOLIN-LIKE PROTEIN CIDA"/>
    <property type="match status" value="1"/>
</dbReference>
<dbReference type="Proteomes" id="UP000003571">
    <property type="component" value="Unassembled WGS sequence"/>
</dbReference>
<sequence length="124" mass="13531">MKYVVQFFIIAFISLVGELLAKVVPLPVPGSIYGLVLMFAALKSGICPVSAVKETSGFLLEIMPVFFIAPAIAILDNMEVLRSNWIFFLVVSVFSTIVAMVVSGYVTQIVIRAKTRGEKGEESK</sequence>
<evidence type="ECO:0000256" key="4">
    <source>
        <dbReference type="ARBA" id="ARBA00022989"/>
    </source>
</evidence>
<keyword evidence="5 6" id="KW-0472">Membrane</keyword>
<evidence type="ECO:0000313" key="7">
    <source>
        <dbReference type="EMBL" id="EIC00998.1"/>
    </source>
</evidence>
<gene>
    <name evidence="7" type="ORF">TresaDRAFT_0823</name>
</gene>
<accession>H7EMT4</accession>
<dbReference type="EMBL" id="AGRW01000052">
    <property type="protein sequence ID" value="EIC00998.1"/>
    <property type="molecule type" value="Genomic_DNA"/>
</dbReference>
<feature type="transmembrane region" description="Helical" evidence="6">
    <location>
        <begin position="58"/>
        <end position="75"/>
    </location>
</feature>
<dbReference type="PANTHER" id="PTHR33931">
    <property type="entry name" value="HOLIN-LIKE PROTEIN CIDA-RELATED"/>
    <property type="match status" value="1"/>
</dbReference>
<evidence type="ECO:0000313" key="8">
    <source>
        <dbReference type="Proteomes" id="UP000003571"/>
    </source>
</evidence>
<feature type="transmembrane region" description="Helical" evidence="6">
    <location>
        <begin position="31"/>
        <end position="51"/>
    </location>
</feature>
<comment type="subcellular location">
    <subcellularLocation>
        <location evidence="1">Cell membrane</location>
        <topology evidence="1">Multi-pass membrane protein</topology>
    </subcellularLocation>
</comment>
<keyword evidence="4 6" id="KW-1133">Transmembrane helix</keyword>
<dbReference type="STRING" id="907348.TresaDRAFT_0823"/>
<keyword evidence="2" id="KW-1003">Cell membrane</keyword>